<protein>
    <submittedName>
        <fullName evidence="7">Nitrite reductase/ring-hydroxylating ferredoxin subunit</fullName>
    </submittedName>
</protein>
<dbReference type="Pfam" id="PF00355">
    <property type="entry name" value="Rieske"/>
    <property type="match status" value="1"/>
</dbReference>
<dbReference type="EMBL" id="VFOW01000001">
    <property type="protein sequence ID" value="TQL77811.1"/>
    <property type="molecule type" value="Genomic_DNA"/>
</dbReference>
<sequence>MVGKRFSRVAELSTVFGLNRGADSTVVVDGGGRPAVAMTVGEDNAKMGFPVKTTQTDPKALAAEVLRVSRRGLMCGALGMGAAAVLTACGGGGDGDTGAPTESTDGGPSTDADTDTDKPIAVVSQIPVGGGMAVAGLVLVQPEEGRIIGFDGACPHQQTILPAPEDGVITCPSHQSQFSAEDGSLVQGPATTGLTEVPLNIVEGEVFRA</sequence>
<reference evidence="7 8" key="1">
    <citation type="submission" date="2019-06" db="EMBL/GenBank/DDBJ databases">
        <title>Sequencing the genomes of 1000 actinobacteria strains.</title>
        <authorList>
            <person name="Klenk H.-P."/>
        </authorList>
    </citation>
    <scope>NUCLEOTIDE SEQUENCE [LARGE SCALE GENOMIC DNA]</scope>
    <source>
        <strain evidence="7 8">DSM 45928</strain>
    </source>
</reference>
<gene>
    <name evidence="7" type="ORF">FB566_3378</name>
</gene>
<dbReference type="Gene3D" id="2.102.10.10">
    <property type="entry name" value="Rieske [2Fe-2S] iron-sulphur domain"/>
    <property type="match status" value="1"/>
</dbReference>
<evidence type="ECO:0000256" key="1">
    <source>
        <dbReference type="ARBA" id="ARBA00022714"/>
    </source>
</evidence>
<feature type="region of interest" description="Disordered" evidence="5">
    <location>
        <begin position="96"/>
        <end position="116"/>
    </location>
</feature>
<dbReference type="InterPro" id="IPR017941">
    <property type="entry name" value="Rieske_2Fe-2S"/>
</dbReference>
<dbReference type="AlphaFoldDB" id="A0A543AZ03"/>
<feature type="domain" description="Rieske" evidence="6">
    <location>
        <begin position="117"/>
        <end position="208"/>
    </location>
</feature>
<evidence type="ECO:0000256" key="3">
    <source>
        <dbReference type="ARBA" id="ARBA00023004"/>
    </source>
</evidence>
<dbReference type="InParanoid" id="A0A543AZ03"/>
<keyword evidence="4" id="KW-0411">Iron-sulfur</keyword>
<evidence type="ECO:0000256" key="2">
    <source>
        <dbReference type="ARBA" id="ARBA00022723"/>
    </source>
</evidence>
<dbReference type="GO" id="GO:0016705">
    <property type="term" value="F:oxidoreductase activity, acting on paired donors, with incorporation or reduction of molecular oxygen"/>
    <property type="evidence" value="ECO:0007669"/>
    <property type="project" value="UniProtKB-ARBA"/>
</dbReference>
<evidence type="ECO:0000313" key="7">
    <source>
        <dbReference type="EMBL" id="TQL77811.1"/>
    </source>
</evidence>
<evidence type="ECO:0000313" key="8">
    <source>
        <dbReference type="Proteomes" id="UP000317043"/>
    </source>
</evidence>
<comment type="caution">
    <text evidence="7">The sequence shown here is derived from an EMBL/GenBank/DDBJ whole genome shotgun (WGS) entry which is preliminary data.</text>
</comment>
<dbReference type="CDD" id="cd03467">
    <property type="entry name" value="Rieske"/>
    <property type="match status" value="1"/>
</dbReference>
<keyword evidence="1" id="KW-0001">2Fe-2S</keyword>
<dbReference type="PROSITE" id="PS51296">
    <property type="entry name" value="RIESKE"/>
    <property type="match status" value="1"/>
</dbReference>
<dbReference type="InterPro" id="IPR036922">
    <property type="entry name" value="Rieske_2Fe-2S_sf"/>
</dbReference>
<keyword evidence="3" id="KW-0408">Iron</keyword>
<keyword evidence="2" id="KW-0479">Metal-binding</keyword>
<keyword evidence="8" id="KW-1185">Reference proteome</keyword>
<dbReference type="GO" id="GO:0004497">
    <property type="term" value="F:monooxygenase activity"/>
    <property type="evidence" value="ECO:0007669"/>
    <property type="project" value="UniProtKB-ARBA"/>
</dbReference>
<evidence type="ECO:0000259" key="6">
    <source>
        <dbReference type="PROSITE" id="PS51296"/>
    </source>
</evidence>
<proteinExistence type="predicted"/>
<dbReference type="GO" id="GO:0046872">
    <property type="term" value="F:metal ion binding"/>
    <property type="evidence" value="ECO:0007669"/>
    <property type="project" value="UniProtKB-KW"/>
</dbReference>
<dbReference type="GO" id="GO:0051537">
    <property type="term" value="F:2 iron, 2 sulfur cluster binding"/>
    <property type="evidence" value="ECO:0007669"/>
    <property type="project" value="UniProtKB-KW"/>
</dbReference>
<organism evidence="7 8">
    <name type="scientific">Stackebrandtia endophytica</name>
    <dbReference type="NCBI Taxonomy" id="1496996"/>
    <lineage>
        <taxon>Bacteria</taxon>
        <taxon>Bacillati</taxon>
        <taxon>Actinomycetota</taxon>
        <taxon>Actinomycetes</taxon>
        <taxon>Glycomycetales</taxon>
        <taxon>Glycomycetaceae</taxon>
        <taxon>Stackebrandtia</taxon>
    </lineage>
</organism>
<name>A0A543AZ03_9ACTN</name>
<evidence type="ECO:0000256" key="5">
    <source>
        <dbReference type="SAM" id="MobiDB-lite"/>
    </source>
</evidence>
<dbReference type="SUPFAM" id="SSF50022">
    <property type="entry name" value="ISP domain"/>
    <property type="match status" value="1"/>
</dbReference>
<accession>A0A543AZ03</accession>
<dbReference type="Proteomes" id="UP000317043">
    <property type="component" value="Unassembled WGS sequence"/>
</dbReference>
<evidence type="ECO:0000256" key="4">
    <source>
        <dbReference type="ARBA" id="ARBA00023014"/>
    </source>
</evidence>